<comment type="caution">
    <text evidence="2">The sequence shown here is derived from an EMBL/GenBank/DDBJ whole genome shotgun (WGS) entry which is preliminary data.</text>
</comment>
<dbReference type="AlphaFoldDB" id="A0AAV2PXA1"/>
<dbReference type="Proteomes" id="UP001497623">
    <property type="component" value="Unassembled WGS sequence"/>
</dbReference>
<keyword evidence="3" id="KW-1185">Reference proteome</keyword>
<evidence type="ECO:0000256" key="1">
    <source>
        <dbReference type="SAM" id="MobiDB-lite"/>
    </source>
</evidence>
<gene>
    <name evidence="2" type="ORF">MNOR_LOCUS4630</name>
</gene>
<feature type="region of interest" description="Disordered" evidence="1">
    <location>
        <begin position="227"/>
        <end position="255"/>
    </location>
</feature>
<evidence type="ECO:0000313" key="3">
    <source>
        <dbReference type="Proteomes" id="UP001497623"/>
    </source>
</evidence>
<accession>A0AAV2PXA1</accession>
<proteinExistence type="predicted"/>
<reference evidence="2 3" key="1">
    <citation type="submission" date="2024-05" db="EMBL/GenBank/DDBJ databases">
        <authorList>
            <person name="Wallberg A."/>
        </authorList>
    </citation>
    <scope>NUCLEOTIDE SEQUENCE [LARGE SCALE GENOMIC DNA]</scope>
</reference>
<feature type="non-terminal residue" evidence="2">
    <location>
        <position position="280"/>
    </location>
</feature>
<name>A0AAV2PXA1_MEGNR</name>
<sequence length="280" mass="30883">MDWSLAQSGGASASAMGGAAAAAAADFSEQRYLFGMCGTVLEMFLPGKAIITFELHGEIHRALLWVKCFVFQDKLLDQADSLAGKLNVGDTVFFDCHIYDKESKDKCHWYAARASKEKPTESNPAYRAPINVQRVVNQSGYIFEVEPGKGVIVFDYNNVEQRVFFMRSKCYLFGKRPSNKHSLRSLLSENDPLQFDAQQCDPSDENLKCNWFATIVWKGKKPGVNAWGGEGASEDMTAEESVSNPEPSRDLLTKEDFPSLGLSAAGSLPPGVINKQGYKV</sequence>
<protein>
    <submittedName>
        <fullName evidence="2">Uncharacterized protein</fullName>
    </submittedName>
</protein>
<dbReference type="EMBL" id="CAXKWB010001708">
    <property type="protein sequence ID" value="CAL4065172.1"/>
    <property type="molecule type" value="Genomic_DNA"/>
</dbReference>
<evidence type="ECO:0000313" key="2">
    <source>
        <dbReference type="EMBL" id="CAL4065172.1"/>
    </source>
</evidence>
<organism evidence="2 3">
    <name type="scientific">Meganyctiphanes norvegica</name>
    <name type="common">Northern krill</name>
    <name type="synonym">Thysanopoda norvegica</name>
    <dbReference type="NCBI Taxonomy" id="48144"/>
    <lineage>
        <taxon>Eukaryota</taxon>
        <taxon>Metazoa</taxon>
        <taxon>Ecdysozoa</taxon>
        <taxon>Arthropoda</taxon>
        <taxon>Crustacea</taxon>
        <taxon>Multicrustacea</taxon>
        <taxon>Malacostraca</taxon>
        <taxon>Eumalacostraca</taxon>
        <taxon>Eucarida</taxon>
        <taxon>Euphausiacea</taxon>
        <taxon>Euphausiidae</taxon>
        <taxon>Meganyctiphanes</taxon>
    </lineage>
</organism>